<evidence type="ECO:0000259" key="3">
    <source>
        <dbReference type="PROSITE" id="PS51747"/>
    </source>
</evidence>
<dbReference type="InterPro" id="IPR002125">
    <property type="entry name" value="CMP_dCMP_dom"/>
</dbReference>
<dbReference type="GO" id="GO:0008270">
    <property type="term" value="F:zinc ion binding"/>
    <property type="evidence" value="ECO:0007669"/>
    <property type="project" value="InterPro"/>
</dbReference>
<dbReference type="AlphaFoldDB" id="A0A6J7JTM7"/>
<reference evidence="4" key="1">
    <citation type="submission" date="2020-05" db="EMBL/GenBank/DDBJ databases">
        <authorList>
            <person name="Chiriac C."/>
            <person name="Salcher M."/>
            <person name="Ghai R."/>
            <person name="Kavagutti S V."/>
        </authorList>
    </citation>
    <scope>NUCLEOTIDE SEQUENCE</scope>
</reference>
<evidence type="ECO:0000256" key="1">
    <source>
        <dbReference type="ARBA" id="ARBA00022723"/>
    </source>
</evidence>
<dbReference type="PROSITE" id="PS51747">
    <property type="entry name" value="CYT_DCMP_DEAMINASES_2"/>
    <property type="match status" value="1"/>
</dbReference>
<feature type="domain" description="CMP/dCMP-type deaminase" evidence="3">
    <location>
        <begin position="26"/>
        <end position="142"/>
    </location>
</feature>
<dbReference type="Pfam" id="PF00383">
    <property type="entry name" value="dCMP_cyt_deam_1"/>
    <property type="match status" value="1"/>
</dbReference>
<proteinExistence type="predicted"/>
<name>A0A6J7JTM7_9ZZZZ</name>
<dbReference type="GO" id="GO:0016787">
    <property type="term" value="F:hydrolase activity"/>
    <property type="evidence" value="ECO:0007669"/>
    <property type="project" value="InterPro"/>
</dbReference>
<dbReference type="InterPro" id="IPR016192">
    <property type="entry name" value="APOBEC/CMP_deaminase_Zn-bd"/>
</dbReference>
<dbReference type="InterPro" id="IPR016193">
    <property type="entry name" value="Cytidine_deaminase-like"/>
</dbReference>
<dbReference type="PROSITE" id="PS00903">
    <property type="entry name" value="CYT_DCMP_DEAMINASES_1"/>
    <property type="match status" value="1"/>
</dbReference>
<gene>
    <name evidence="4" type="ORF">UFOPK3773_01198</name>
</gene>
<dbReference type="SUPFAM" id="SSF53927">
    <property type="entry name" value="Cytidine deaminase-like"/>
    <property type="match status" value="1"/>
</dbReference>
<dbReference type="Gene3D" id="3.40.140.10">
    <property type="entry name" value="Cytidine Deaminase, domain 2"/>
    <property type="match status" value="1"/>
</dbReference>
<evidence type="ECO:0000313" key="4">
    <source>
        <dbReference type="EMBL" id="CAB4947218.1"/>
    </source>
</evidence>
<keyword evidence="2" id="KW-0862">Zinc</keyword>
<keyword evidence="1" id="KW-0479">Metal-binding</keyword>
<dbReference type="EMBL" id="CAFBNF010000132">
    <property type="protein sequence ID" value="CAB4947218.1"/>
    <property type="molecule type" value="Genomic_DNA"/>
</dbReference>
<accession>A0A6J7JTM7</accession>
<organism evidence="4">
    <name type="scientific">freshwater metagenome</name>
    <dbReference type="NCBI Taxonomy" id="449393"/>
    <lineage>
        <taxon>unclassified sequences</taxon>
        <taxon>metagenomes</taxon>
        <taxon>ecological metagenomes</taxon>
    </lineage>
</organism>
<sequence>MYQRLLTPTEKYADPRVLVVDGRAARWLERASRIARTIDGRWKVGCVIVRGGRVLAAAANSQRNDPSVLDKDLWHISVHAEIAALRLAGNARGATAYVARVGRDGAVRHAQPCVRCQLALDEAGVRVVWTSDPSYVASRINR</sequence>
<protein>
    <submittedName>
        <fullName evidence="4">Unannotated protein</fullName>
    </submittedName>
</protein>
<evidence type="ECO:0000256" key="2">
    <source>
        <dbReference type="ARBA" id="ARBA00022833"/>
    </source>
</evidence>